<organism evidence="1">
    <name type="scientific">freshwater metagenome</name>
    <dbReference type="NCBI Taxonomy" id="449393"/>
    <lineage>
        <taxon>unclassified sequences</taxon>
        <taxon>metagenomes</taxon>
        <taxon>ecological metagenomes</taxon>
    </lineage>
</organism>
<dbReference type="AlphaFoldDB" id="A0A6J6BJA3"/>
<accession>A0A6J6BJA3</accession>
<protein>
    <submittedName>
        <fullName evidence="1">Unannotated protein</fullName>
    </submittedName>
</protein>
<name>A0A6J6BJA3_9ZZZZ</name>
<reference evidence="1" key="1">
    <citation type="submission" date="2020-05" db="EMBL/GenBank/DDBJ databases">
        <authorList>
            <person name="Chiriac C."/>
            <person name="Salcher M."/>
            <person name="Ghai R."/>
            <person name="Kavagutti S V."/>
        </authorList>
    </citation>
    <scope>NUCLEOTIDE SEQUENCE</scope>
</reference>
<proteinExistence type="predicted"/>
<dbReference type="EMBL" id="CAEZSO010000043">
    <property type="protein sequence ID" value="CAB4539190.1"/>
    <property type="molecule type" value="Genomic_DNA"/>
</dbReference>
<gene>
    <name evidence="1" type="ORF">UFOPK1446_00318</name>
</gene>
<evidence type="ECO:0000313" key="1">
    <source>
        <dbReference type="EMBL" id="CAB4539190.1"/>
    </source>
</evidence>
<sequence length="128" mass="13452">MLAGHKDLMGGRVELDRTDLQDFVGGCHPTSSQNSADSSHQLTGAEGLGDVVVATELQAEDSIDFVILSGHKQNGGPIPLGPQLPTNVCTAHARQANIQNHCHGASLSNAIQRLCAIIFYLNPKAITG</sequence>